<dbReference type="Pfam" id="PF20473">
    <property type="entry name" value="MmeI_Mtase"/>
    <property type="match status" value="1"/>
</dbReference>
<evidence type="ECO:0000313" key="11">
    <source>
        <dbReference type="Proteomes" id="UP000305848"/>
    </source>
</evidence>
<dbReference type="InterPro" id="IPR029063">
    <property type="entry name" value="SAM-dependent_MTases_sf"/>
</dbReference>
<gene>
    <name evidence="10" type="ORF">FC093_20115</name>
</gene>
<dbReference type="InterPro" id="IPR046816">
    <property type="entry name" value="MmeI_Mtase"/>
</dbReference>
<feature type="domain" description="MmeI-like DNA-methyltransferase" evidence="9">
    <location>
        <begin position="322"/>
        <end position="598"/>
    </location>
</feature>
<dbReference type="Pfam" id="PF20465">
    <property type="entry name" value="MmeI_hel"/>
    <property type="match status" value="1"/>
</dbReference>
<evidence type="ECO:0000259" key="6">
    <source>
        <dbReference type="Pfam" id="PF20465"/>
    </source>
</evidence>
<evidence type="ECO:0000259" key="8">
    <source>
        <dbReference type="Pfam" id="PF20467"/>
    </source>
</evidence>
<comment type="catalytic activity">
    <reaction evidence="4">
        <text>a 2'-deoxyadenosine in DNA + S-adenosyl-L-methionine = an N(6)-methyl-2'-deoxyadenosine in DNA + S-adenosyl-L-homocysteine + H(+)</text>
        <dbReference type="Rhea" id="RHEA:15197"/>
        <dbReference type="Rhea" id="RHEA-COMP:12418"/>
        <dbReference type="Rhea" id="RHEA-COMP:12419"/>
        <dbReference type="ChEBI" id="CHEBI:15378"/>
        <dbReference type="ChEBI" id="CHEBI:57856"/>
        <dbReference type="ChEBI" id="CHEBI:59789"/>
        <dbReference type="ChEBI" id="CHEBI:90615"/>
        <dbReference type="ChEBI" id="CHEBI:90616"/>
        <dbReference type="EC" id="2.1.1.72"/>
    </reaction>
</comment>
<keyword evidence="11" id="KW-1185">Reference proteome</keyword>
<evidence type="ECO:0000256" key="1">
    <source>
        <dbReference type="ARBA" id="ARBA00011900"/>
    </source>
</evidence>
<dbReference type="EC" id="2.1.1.72" evidence="1"/>
<dbReference type="InterPro" id="IPR046819">
    <property type="entry name" value="MmeI_hel"/>
</dbReference>
<dbReference type="SUPFAM" id="SSF53335">
    <property type="entry name" value="S-adenosyl-L-methionine-dependent methyltransferases"/>
    <property type="match status" value="1"/>
</dbReference>
<evidence type="ECO:0000256" key="2">
    <source>
        <dbReference type="ARBA" id="ARBA00022603"/>
    </source>
</evidence>
<keyword evidence="3 10" id="KW-0808">Transferase</keyword>
<dbReference type="Pfam" id="PF20467">
    <property type="entry name" value="MmeI_C"/>
    <property type="match status" value="1"/>
</dbReference>
<name>A0A4U3KSR3_9BACT</name>
<evidence type="ECO:0000259" key="9">
    <source>
        <dbReference type="Pfam" id="PF20473"/>
    </source>
</evidence>
<dbReference type="PANTHER" id="PTHR33841">
    <property type="entry name" value="DNA METHYLTRANSFERASE YEEA-RELATED"/>
    <property type="match status" value="1"/>
</dbReference>
<dbReference type="Pfam" id="PF20464">
    <property type="entry name" value="MmeI_N"/>
    <property type="match status" value="1"/>
</dbReference>
<dbReference type="PANTHER" id="PTHR33841:SF1">
    <property type="entry name" value="DNA METHYLTRANSFERASE A"/>
    <property type="match status" value="1"/>
</dbReference>
<dbReference type="InterPro" id="IPR046818">
    <property type="entry name" value="MmeI_C"/>
</dbReference>
<dbReference type="AlphaFoldDB" id="A0A4U3KSR3"/>
<proteinExistence type="predicted"/>
<feature type="domain" description="MmeI-like N-terminal" evidence="5">
    <location>
        <begin position="3"/>
        <end position="158"/>
    </location>
</feature>
<protein>
    <recommendedName>
        <fullName evidence="1">site-specific DNA-methyltransferase (adenine-specific)</fullName>
        <ecNumber evidence="1">2.1.1.72</ecNumber>
    </recommendedName>
</protein>
<dbReference type="GO" id="GO:0009007">
    <property type="term" value="F:site-specific DNA-methyltransferase (adenine-specific) activity"/>
    <property type="evidence" value="ECO:0007669"/>
    <property type="project" value="UniProtKB-EC"/>
</dbReference>
<dbReference type="EMBL" id="SZQL01000021">
    <property type="protein sequence ID" value="TKK65418.1"/>
    <property type="molecule type" value="Genomic_DNA"/>
</dbReference>
<evidence type="ECO:0000259" key="7">
    <source>
        <dbReference type="Pfam" id="PF20466"/>
    </source>
</evidence>
<comment type="caution">
    <text evidence="10">The sequence shown here is derived from an EMBL/GenBank/DDBJ whole genome shotgun (WGS) entry which is preliminary data.</text>
</comment>
<dbReference type="Gene3D" id="3.40.50.150">
    <property type="entry name" value="Vaccinia Virus protein VP39"/>
    <property type="match status" value="1"/>
</dbReference>
<feature type="domain" description="MmeI-like helicase spacer" evidence="6">
    <location>
        <begin position="169"/>
        <end position="246"/>
    </location>
</feature>
<organism evidence="10 11">
    <name type="scientific">Ilyomonas limi</name>
    <dbReference type="NCBI Taxonomy" id="2575867"/>
    <lineage>
        <taxon>Bacteria</taxon>
        <taxon>Pseudomonadati</taxon>
        <taxon>Bacteroidota</taxon>
        <taxon>Chitinophagia</taxon>
        <taxon>Chitinophagales</taxon>
        <taxon>Chitinophagaceae</taxon>
        <taxon>Ilyomonas</taxon>
    </lineage>
</organism>
<dbReference type="RefSeq" id="WP_137263616.1">
    <property type="nucleotide sequence ID" value="NZ_SZQL01000021.1"/>
</dbReference>
<sequence>MILAQIENNLNQLVENFNKQTFIYELLLAYNHPKASITRLQKGGLNLSKIPGEIDWKKKLFFKEVTHEDLHDVIDNAVTNERIIKHDPRFIVVTDFETLLAVDRKTKDTLDIPILEIAKHPDFFLPWAGIEKRQLPTENPADVKAAAKMAKLYDEIRKENPATSPDDIHSLNVFLSRLLFCFFAEDTGIFEKNLFTNSISSHTSQDGSDLHTYLNTLFEIMNTNTSQRNNPPAYLDAFPFVNGGLFRNNHPSPKFSMKSRQLLIECGSLQWRDIHPDIFGSMIQAVVSPEHRGGFGMHYTSVPNIMKVIEPLFLNELKEEFEAAKFEPRRLLKLLERLSKIKIFDPACGSGNFLIIAYKELRLLEIEILQQLQSLQKAATGFEPKQLELIPKAQLTLAAAYQPTLFSRIELSQFYGIELDDFAHEIAILSLWLAQHQMNVKFKEAFNTCNPTLPLQASGNIIHGNATRLNWEVVCSKEADNYIYILGNPPYLGAKELDKQQKGDMDLVFAELGNVKRLDYISCWFKIASDYIFGSEAKYAFVSTNSICQGEQVPLIWPYILLKKEEIFFCHQPFDWENNAKSNAGVTCVIVGVQNIKKDCGKIIYYGAISKQVKNISPYLIEANSIIVHQRVNSLSGFPKMILGSSGFDGGNLLLTVNERLSLINSNPEAEVYIKRFMSGNDFLYDDIRYCLWIDDDQLEEALKIPYIKVRIEKCKEFRLKAGRDARKAADVPHRFFYQTHRDSDGIIFPKTTSGKREYVPTDFVKANTIYSNAVFLIYDADPYIFAILSSRMHKVWMEVTSAKMRSDFRYSVNLTYNTFPFLPITHNQKQELERHVFTIISERENLSEKTLAELYDPKNMPISLRDAHQELDFAIDRCYRSKPFTSDEERLEYLFRLYAQMIEEEKQKNGEIIFEQQNTKKKIRNKYA</sequence>
<dbReference type="GO" id="GO:0032259">
    <property type="term" value="P:methylation"/>
    <property type="evidence" value="ECO:0007669"/>
    <property type="project" value="UniProtKB-KW"/>
</dbReference>
<evidence type="ECO:0000259" key="5">
    <source>
        <dbReference type="Pfam" id="PF20464"/>
    </source>
</evidence>
<accession>A0A4U3KSR3</accession>
<feature type="domain" description="MmeI-like target recognition" evidence="7">
    <location>
        <begin position="623"/>
        <end position="823"/>
    </location>
</feature>
<dbReference type="PRINTS" id="PR00507">
    <property type="entry name" value="N12N6MTFRASE"/>
</dbReference>
<reference evidence="10 11" key="1">
    <citation type="submission" date="2019-05" db="EMBL/GenBank/DDBJ databases">
        <title>Panacibacter sp. strain 17mud1-8 Genome sequencing and assembly.</title>
        <authorList>
            <person name="Chhetri G."/>
        </authorList>
    </citation>
    <scope>NUCLEOTIDE SEQUENCE [LARGE SCALE GENOMIC DNA]</scope>
    <source>
        <strain evidence="10 11">17mud1-8</strain>
    </source>
</reference>
<dbReference type="Pfam" id="PF20466">
    <property type="entry name" value="MmeI_TRD"/>
    <property type="match status" value="1"/>
</dbReference>
<dbReference type="OrthoDB" id="32195at2"/>
<dbReference type="Proteomes" id="UP000305848">
    <property type="component" value="Unassembled WGS sequence"/>
</dbReference>
<dbReference type="InterPro" id="IPR050953">
    <property type="entry name" value="N4_N6_ade-DNA_methylase"/>
</dbReference>
<dbReference type="InterPro" id="IPR046820">
    <property type="entry name" value="MmeI_TRD"/>
</dbReference>
<evidence type="ECO:0000313" key="10">
    <source>
        <dbReference type="EMBL" id="TKK65418.1"/>
    </source>
</evidence>
<keyword evidence="2 10" id="KW-0489">Methyltransferase</keyword>
<dbReference type="InterPro" id="IPR046817">
    <property type="entry name" value="MmeI_N"/>
</dbReference>
<evidence type="ECO:0000256" key="4">
    <source>
        <dbReference type="ARBA" id="ARBA00047942"/>
    </source>
</evidence>
<evidence type="ECO:0000256" key="3">
    <source>
        <dbReference type="ARBA" id="ARBA00022679"/>
    </source>
</evidence>
<feature type="domain" description="MmeI-like C-terminal" evidence="8">
    <location>
        <begin position="827"/>
        <end position="903"/>
    </location>
</feature>